<protein>
    <submittedName>
        <fullName evidence="3">Uncharacterized protein</fullName>
    </submittedName>
</protein>
<evidence type="ECO:0000313" key="4">
    <source>
        <dbReference type="Proteomes" id="UP000239406"/>
    </source>
</evidence>
<comment type="caution">
    <text evidence="3">The sequence shown here is derived from an EMBL/GenBank/DDBJ whole genome shotgun (WGS) entry which is preliminary data.</text>
</comment>
<name>A0A2S5T2F1_9BURK</name>
<dbReference type="InterPro" id="IPR013096">
    <property type="entry name" value="Cupin_2"/>
</dbReference>
<keyword evidence="4" id="KW-1185">Reference proteome</keyword>
<evidence type="ECO:0000256" key="2">
    <source>
        <dbReference type="ARBA" id="ARBA00023002"/>
    </source>
</evidence>
<dbReference type="InterPro" id="IPR014710">
    <property type="entry name" value="RmlC-like_jellyroll"/>
</dbReference>
<dbReference type="InterPro" id="IPR011051">
    <property type="entry name" value="RmlC_Cupin_sf"/>
</dbReference>
<evidence type="ECO:0000256" key="1">
    <source>
        <dbReference type="ARBA" id="ARBA00022964"/>
    </source>
</evidence>
<dbReference type="Proteomes" id="UP000239406">
    <property type="component" value="Unassembled WGS sequence"/>
</dbReference>
<accession>A0A2S5T2F1</accession>
<gene>
    <name evidence="3" type="ORF">C1702_13835</name>
</gene>
<dbReference type="AlphaFoldDB" id="A0A2S5T2F1"/>
<sequence length="303" mass="32337">MSTLGVRRARHASTDAQRRGRFFNSANAFNVKLPPVPAGIHAEPARQALAADAPTGYVPCDQSAALACPWPATTPFMLARYARVRPGERLEADFVASGSLWYVIAGTGQARCGDETLAWSAGDIFHLPAGPAELLASGTTPAVLWLVTDEPLLAHLGLGTRPARAGAVHFTAADIAGEIDAIHRTVPDAGTSGMAVVFSSAALEHTRNLMPGLTLSLNTLPPHRHQPAHRHNSAALTLVIAGEDCHSRVDGVRCPWSPWATLVTPPTAVHSHHNDGSRRAEFLIVQDGGLYYQARTMGFQFME</sequence>
<dbReference type="PANTHER" id="PTHR41517:SF1">
    <property type="entry name" value="CUPIN"/>
    <property type="match status" value="1"/>
</dbReference>
<keyword evidence="1" id="KW-0223">Dioxygenase</keyword>
<dbReference type="Gene3D" id="2.60.120.10">
    <property type="entry name" value="Jelly Rolls"/>
    <property type="match status" value="2"/>
</dbReference>
<dbReference type="EMBL" id="PSNY01000015">
    <property type="protein sequence ID" value="PPE69122.1"/>
    <property type="molecule type" value="Genomic_DNA"/>
</dbReference>
<organism evidence="3 4">
    <name type="scientific">Caldimonas thermodepolymerans</name>
    <dbReference type="NCBI Taxonomy" id="215580"/>
    <lineage>
        <taxon>Bacteria</taxon>
        <taxon>Pseudomonadati</taxon>
        <taxon>Pseudomonadota</taxon>
        <taxon>Betaproteobacteria</taxon>
        <taxon>Burkholderiales</taxon>
        <taxon>Sphaerotilaceae</taxon>
        <taxon>Caldimonas</taxon>
    </lineage>
</organism>
<reference evidence="3 4" key="1">
    <citation type="submission" date="2018-02" db="EMBL/GenBank/DDBJ databases">
        <title>Reclassifiation of [Polyangium] brachysporum DSM 7029 as Guopingzhaonella breviflexa gen. nov., sp. nov., a member of the family Comamonadaceae.</title>
        <authorList>
            <person name="Tang B."/>
        </authorList>
    </citation>
    <scope>NUCLEOTIDE SEQUENCE [LARGE SCALE GENOMIC DNA]</scope>
    <source>
        <strain evidence="3 4">DSM 15344</strain>
    </source>
</reference>
<dbReference type="InterPro" id="IPR047183">
    <property type="entry name" value="GDO-like"/>
</dbReference>
<evidence type="ECO:0000313" key="3">
    <source>
        <dbReference type="EMBL" id="PPE69122.1"/>
    </source>
</evidence>
<dbReference type="RefSeq" id="WP_104358299.1">
    <property type="nucleotide sequence ID" value="NZ_CP064338.1"/>
</dbReference>
<dbReference type="GO" id="GO:0051213">
    <property type="term" value="F:dioxygenase activity"/>
    <property type="evidence" value="ECO:0007669"/>
    <property type="project" value="UniProtKB-KW"/>
</dbReference>
<dbReference type="Pfam" id="PF07883">
    <property type="entry name" value="Cupin_2"/>
    <property type="match status" value="1"/>
</dbReference>
<proteinExistence type="predicted"/>
<dbReference type="SUPFAM" id="SSF51182">
    <property type="entry name" value="RmlC-like cupins"/>
    <property type="match status" value="1"/>
</dbReference>
<dbReference type="PANTHER" id="PTHR41517">
    <property type="entry name" value="1,2-DIOXYGENASE PROTEIN-RELATED"/>
    <property type="match status" value="1"/>
</dbReference>
<keyword evidence="2" id="KW-0560">Oxidoreductase</keyword>